<organism evidence="1 2">
    <name type="scientific">Niallia endozanthoxylica</name>
    <dbReference type="NCBI Taxonomy" id="2036016"/>
    <lineage>
        <taxon>Bacteria</taxon>
        <taxon>Bacillati</taxon>
        <taxon>Bacillota</taxon>
        <taxon>Bacilli</taxon>
        <taxon>Bacillales</taxon>
        <taxon>Bacillaceae</taxon>
        <taxon>Niallia</taxon>
    </lineage>
</organism>
<name>A0A5J5GYA8_9BACI</name>
<keyword evidence="2" id="KW-1185">Reference proteome</keyword>
<dbReference type="Proteomes" id="UP000326671">
    <property type="component" value="Unassembled WGS sequence"/>
</dbReference>
<comment type="caution">
    <text evidence="1">The sequence shown here is derived from an EMBL/GenBank/DDBJ whole genome shotgun (WGS) entry which is preliminary data.</text>
</comment>
<evidence type="ECO:0000313" key="1">
    <source>
        <dbReference type="EMBL" id="KAA9012404.1"/>
    </source>
</evidence>
<protein>
    <submittedName>
        <fullName evidence="1">Uncharacterized protein</fullName>
    </submittedName>
</protein>
<dbReference type="OrthoDB" id="2974166at2"/>
<accession>A0A5J5GYA8</accession>
<dbReference type="RefSeq" id="WP_150442841.1">
    <property type="nucleotide sequence ID" value="NZ_VYKL01000061.1"/>
</dbReference>
<dbReference type="EMBL" id="VYKL01000061">
    <property type="protein sequence ID" value="KAA9012404.1"/>
    <property type="molecule type" value="Genomic_DNA"/>
</dbReference>
<reference evidence="1 2" key="1">
    <citation type="submission" date="2019-09" db="EMBL/GenBank/DDBJ databases">
        <title>Whole genome sequences of isolates from the Mars Exploration Rovers.</title>
        <authorList>
            <person name="Seuylemezian A."/>
            <person name="Vaishampayan P."/>
        </authorList>
    </citation>
    <scope>NUCLEOTIDE SEQUENCE [LARGE SCALE GENOMIC DNA]</scope>
    <source>
        <strain evidence="1 2">MER_TA_151</strain>
    </source>
</reference>
<sequence length="294" mass="35291">MEKWDYDFKQLLKSSGRQDFSVMGLEGITDVLWGRNCFFLSVKEIAPEIVEELSKRVFPCFIAVMKLLIEENPQKSVWDLEKIKQSPVIITEEFEQFSSMLYLWGEKYNINKNDHWFFNEIPQILSMWFKNDNYLKERRFIYGGNFPEQYFDAISARSYTFEGNSIQLDDPLDALEKLVNSISYKEWIRPPEPDPRKYDEYTYMEMCRNRFIINRQFYERLGYIEMPKKKKLSHFDWLVLYQIKGMSYMEIANYFIKDTFSEDTIRRGVNSVSNLIGLTLRPRDKGGRPKKLRK</sequence>
<gene>
    <name evidence="1" type="ORF">F4V44_25760</name>
</gene>
<dbReference type="AlphaFoldDB" id="A0A5J5GYA8"/>
<proteinExistence type="predicted"/>
<evidence type="ECO:0000313" key="2">
    <source>
        <dbReference type="Proteomes" id="UP000326671"/>
    </source>
</evidence>